<sequence length="76" mass="9261">LKILRRCLRKSFNNGFLHWGFENYCFVHHSSKTKYSFRLNRNKEMNRSIPLREFERQVTNPSKNSVLLIESCFQKH</sequence>
<reference evidence="1" key="1">
    <citation type="submission" date="2017-02" db="UniProtKB">
        <authorList>
            <consortium name="WormBaseParasite"/>
        </authorList>
    </citation>
    <scope>IDENTIFICATION</scope>
</reference>
<dbReference type="WBParaSite" id="HPLM_0001784401-mRNA-1">
    <property type="protein sequence ID" value="HPLM_0001784401-mRNA-1"/>
    <property type="gene ID" value="HPLM_0001784401"/>
</dbReference>
<accession>A0A0N4X0P5</accession>
<organism evidence="1">
    <name type="scientific">Haemonchus placei</name>
    <name type="common">Barber's pole worm</name>
    <dbReference type="NCBI Taxonomy" id="6290"/>
    <lineage>
        <taxon>Eukaryota</taxon>
        <taxon>Metazoa</taxon>
        <taxon>Ecdysozoa</taxon>
        <taxon>Nematoda</taxon>
        <taxon>Chromadorea</taxon>
        <taxon>Rhabditida</taxon>
        <taxon>Rhabditina</taxon>
        <taxon>Rhabditomorpha</taxon>
        <taxon>Strongyloidea</taxon>
        <taxon>Trichostrongylidae</taxon>
        <taxon>Haemonchus</taxon>
    </lineage>
</organism>
<evidence type="ECO:0000313" key="1">
    <source>
        <dbReference type="WBParaSite" id="HPLM_0001784401-mRNA-1"/>
    </source>
</evidence>
<proteinExistence type="predicted"/>
<name>A0A0N4X0P5_HAEPC</name>
<dbReference type="AlphaFoldDB" id="A0A0N4X0P5"/>
<protein>
    <submittedName>
        <fullName evidence="1">Ovule protein</fullName>
    </submittedName>
</protein>